<name>A1D086_NEOFI</name>
<dbReference type="VEuPathDB" id="FungiDB:NFIA_039820"/>
<evidence type="ECO:0000313" key="2">
    <source>
        <dbReference type="Proteomes" id="UP000006702"/>
    </source>
</evidence>
<keyword evidence="2" id="KW-1185">Reference proteome</keyword>
<dbReference type="AlphaFoldDB" id="A1D086"/>
<dbReference type="KEGG" id="nfi:NFIA_039820"/>
<dbReference type="OrthoDB" id="411211at2759"/>
<dbReference type="EMBL" id="DS027686">
    <property type="protein sequence ID" value="EAW24406.1"/>
    <property type="molecule type" value="Genomic_DNA"/>
</dbReference>
<dbReference type="Proteomes" id="UP000006702">
    <property type="component" value="Unassembled WGS sequence"/>
</dbReference>
<gene>
    <name evidence="1" type="ORF">NFIA_039820</name>
</gene>
<protein>
    <submittedName>
        <fullName evidence="1">Uncharacterized protein</fullName>
    </submittedName>
</protein>
<sequence length="69" mass="7971">MGCRWAPYTKWLGANSLSAANGFVTMDISREEVNVEYYARDMKFEEGDLYPVKNDMTPSYSFKINPHAR</sequence>
<reference evidence="2" key="1">
    <citation type="journal article" date="2008" name="PLoS Genet.">
        <title>Genomic islands in the pathogenic filamentous fungus Aspergillus fumigatus.</title>
        <authorList>
            <person name="Fedorova N.D."/>
            <person name="Khaldi N."/>
            <person name="Joardar V.S."/>
            <person name="Maiti R."/>
            <person name="Amedeo P."/>
            <person name="Anderson M.J."/>
            <person name="Crabtree J."/>
            <person name="Silva J.C."/>
            <person name="Badger J.H."/>
            <person name="Albarraq A."/>
            <person name="Angiuoli S."/>
            <person name="Bussey H."/>
            <person name="Bowyer P."/>
            <person name="Cotty P.J."/>
            <person name="Dyer P.S."/>
            <person name="Egan A."/>
            <person name="Galens K."/>
            <person name="Fraser-Liggett C.M."/>
            <person name="Haas B.J."/>
            <person name="Inman J.M."/>
            <person name="Kent R."/>
            <person name="Lemieux S."/>
            <person name="Malavazi I."/>
            <person name="Orvis J."/>
            <person name="Roemer T."/>
            <person name="Ronning C.M."/>
            <person name="Sundaram J.P."/>
            <person name="Sutton G."/>
            <person name="Turner G."/>
            <person name="Venter J.C."/>
            <person name="White O.R."/>
            <person name="Whitty B.R."/>
            <person name="Youngman P."/>
            <person name="Wolfe K.H."/>
            <person name="Goldman G.H."/>
            <person name="Wortman J.R."/>
            <person name="Jiang B."/>
            <person name="Denning D.W."/>
            <person name="Nierman W.C."/>
        </authorList>
    </citation>
    <scope>NUCLEOTIDE SEQUENCE [LARGE SCALE GENOMIC DNA]</scope>
    <source>
        <strain evidence="2">ATCC 1020 / DSM 3700 / CBS 544.65 / FGSC A1164 / JCM 1740 / NRRL 181 / WB 181</strain>
    </source>
</reference>
<accession>A1D086</accession>
<proteinExistence type="predicted"/>
<dbReference type="HOGENOM" id="CLU_2776527_0_0_1"/>
<evidence type="ECO:0000313" key="1">
    <source>
        <dbReference type="EMBL" id="EAW24406.1"/>
    </source>
</evidence>
<organism evidence="1 2">
    <name type="scientific">Neosartorya fischeri (strain ATCC 1020 / DSM 3700 / CBS 544.65 / FGSC A1164 / JCM 1740 / NRRL 181 / WB 181)</name>
    <name type="common">Aspergillus fischerianus</name>
    <dbReference type="NCBI Taxonomy" id="331117"/>
    <lineage>
        <taxon>Eukaryota</taxon>
        <taxon>Fungi</taxon>
        <taxon>Dikarya</taxon>
        <taxon>Ascomycota</taxon>
        <taxon>Pezizomycotina</taxon>
        <taxon>Eurotiomycetes</taxon>
        <taxon>Eurotiomycetidae</taxon>
        <taxon>Eurotiales</taxon>
        <taxon>Aspergillaceae</taxon>
        <taxon>Aspergillus</taxon>
        <taxon>Aspergillus subgen. Fumigati</taxon>
    </lineage>
</organism>
<dbReference type="STRING" id="331117.A1D086"/>
<dbReference type="GeneID" id="4592532"/>
<dbReference type="RefSeq" id="XP_001266303.1">
    <property type="nucleotide sequence ID" value="XM_001266302.1"/>
</dbReference>